<dbReference type="Gene3D" id="1.10.150.20">
    <property type="entry name" value="5' to 3' exonuclease, C-terminal subdomain"/>
    <property type="match status" value="1"/>
</dbReference>
<proteinExistence type="predicted"/>
<evidence type="ECO:0000256" key="4">
    <source>
        <dbReference type="ARBA" id="ARBA00049957"/>
    </source>
</evidence>
<keyword evidence="7" id="KW-0269">Exonuclease</keyword>
<organism evidence="7 8">
    <name type="scientific">Paraliobacillus ryukyuensis</name>
    <dbReference type="NCBI Taxonomy" id="200904"/>
    <lineage>
        <taxon>Bacteria</taxon>
        <taxon>Bacillati</taxon>
        <taxon>Bacillota</taxon>
        <taxon>Bacilli</taxon>
        <taxon>Bacillales</taxon>
        <taxon>Bacillaceae</taxon>
        <taxon>Paraliobacillus</taxon>
    </lineage>
</organism>
<keyword evidence="1" id="KW-0540">Nuclease</keyword>
<sequence>MWQQEKLLLIDGFNLLSRSYFATAYNKTEDQLTRNSSGLYTNALRVFFQKMYNLIKQHGMTHIAIAWDVKREETDRRQAHDFYKANRNELPPALIQQYETLTKALDQIGMTQFVIAPHEADDIIGALSHKWSLEKEMPCFIYSNDKDLLQLLNPFTSQIMAQKRQELVYTVEHFEAEYGIQPSQWIDVKALLGDSSDNIPGCPGVGAKSALPLIQQYETIEQLFNQLDVLDTKFNRYKKKLTAGEASAFMSKELVTINRNIPEIEAVNLNELLHEVDEQVVRKTMDELELRIKL</sequence>
<evidence type="ECO:0000256" key="3">
    <source>
        <dbReference type="ARBA" id="ARBA00023125"/>
    </source>
</evidence>
<dbReference type="GO" id="GO:0017108">
    <property type="term" value="F:5'-flap endonuclease activity"/>
    <property type="evidence" value="ECO:0007669"/>
    <property type="project" value="InterPro"/>
</dbReference>
<dbReference type="OrthoDB" id="9806424at2"/>
<keyword evidence="8" id="KW-1185">Reference proteome</keyword>
<evidence type="ECO:0000256" key="1">
    <source>
        <dbReference type="ARBA" id="ARBA00022722"/>
    </source>
</evidence>
<dbReference type="SMART" id="SM00475">
    <property type="entry name" value="53EXOc"/>
    <property type="match status" value="1"/>
</dbReference>
<evidence type="ECO:0000313" key="7">
    <source>
        <dbReference type="EMBL" id="RBO98335.1"/>
    </source>
</evidence>
<dbReference type="GO" id="GO:0033567">
    <property type="term" value="P:DNA replication, Okazaki fragment processing"/>
    <property type="evidence" value="ECO:0007669"/>
    <property type="project" value="InterPro"/>
</dbReference>
<dbReference type="FunFam" id="1.10.150.20:FF:000003">
    <property type="entry name" value="DNA polymerase I"/>
    <property type="match status" value="1"/>
</dbReference>
<name>A0A366E8C3_9BACI</name>
<dbReference type="InterPro" id="IPR020046">
    <property type="entry name" value="5-3_exonucl_a-hlix_arch_N"/>
</dbReference>
<accession>A0A366E8C3</accession>
<dbReference type="RefSeq" id="WP_113868767.1">
    <property type="nucleotide sequence ID" value="NZ_BAABQN010000005.1"/>
</dbReference>
<dbReference type="EMBL" id="QNRI01000005">
    <property type="protein sequence ID" value="RBO98335.1"/>
    <property type="molecule type" value="Genomic_DNA"/>
</dbReference>
<comment type="caution">
    <text evidence="7">The sequence shown here is derived from an EMBL/GenBank/DDBJ whole genome shotgun (WGS) entry which is preliminary data.</text>
</comment>
<dbReference type="SUPFAM" id="SSF88723">
    <property type="entry name" value="PIN domain-like"/>
    <property type="match status" value="1"/>
</dbReference>
<evidence type="ECO:0000256" key="2">
    <source>
        <dbReference type="ARBA" id="ARBA00022801"/>
    </source>
</evidence>
<reference evidence="7 8" key="1">
    <citation type="submission" date="2018-06" db="EMBL/GenBank/DDBJ databases">
        <title>Genomic Encyclopedia of Type Strains, Phase IV (KMG-IV): sequencing the most valuable type-strain genomes for metagenomic binning, comparative biology and taxonomic classification.</title>
        <authorList>
            <person name="Goeker M."/>
        </authorList>
    </citation>
    <scope>NUCLEOTIDE SEQUENCE [LARGE SCALE GENOMIC DNA]</scope>
    <source>
        <strain evidence="7 8">DSM 15140</strain>
    </source>
</reference>
<dbReference type="InterPro" id="IPR008918">
    <property type="entry name" value="HhH2"/>
</dbReference>
<dbReference type="SUPFAM" id="SSF47807">
    <property type="entry name" value="5' to 3' exonuclease, C-terminal subdomain"/>
    <property type="match status" value="1"/>
</dbReference>
<dbReference type="AlphaFoldDB" id="A0A366E8C3"/>
<protein>
    <recommendedName>
        <fullName evidence="5">5'-3' exonuclease</fullName>
    </recommendedName>
</protein>
<comment type="function">
    <text evidence="4">5'-3' exonuclease acting preferentially on double-stranded DNA.</text>
</comment>
<dbReference type="GO" id="GO:0008409">
    <property type="term" value="F:5'-3' exonuclease activity"/>
    <property type="evidence" value="ECO:0007669"/>
    <property type="project" value="InterPro"/>
</dbReference>
<dbReference type="STRING" id="200904.GCA_900168775_01116"/>
<dbReference type="Gene3D" id="3.40.50.1010">
    <property type="entry name" value="5'-nuclease"/>
    <property type="match status" value="1"/>
</dbReference>
<keyword evidence="3" id="KW-0238">DNA-binding</keyword>
<evidence type="ECO:0000313" key="8">
    <source>
        <dbReference type="Proteomes" id="UP000252254"/>
    </source>
</evidence>
<dbReference type="InterPro" id="IPR020045">
    <property type="entry name" value="DNA_polI_H3TH"/>
</dbReference>
<evidence type="ECO:0000256" key="5">
    <source>
        <dbReference type="ARBA" id="ARBA00050026"/>
    </source>
</evidence>
<dbReference type="InterPro" id="IPR036279">
    <property type="entry name" value="5-3_exonuclease_C_sf"/>
</dbReference>
<dbReference type="InterPro" id="IPR038969">
    <property type="entry name" value="FEN"/>
</dbReference>
<dbReference type="Proteomes" id="UP000252254">
    <property type="component" value="Unassembled WGS sequence"/>
</dbReference>
<dbReference type="GO" id="GO:0003677">
    <property type="term" value="F:DNA binding"/>
    <property type="evidence" value="ECO:0007669"/>
    <property type="project" value="UniProtKB-KW"/>
</dbReference>
<dbReference type="CDD" id="cd09898">
    <property type="entry name" value="H3TH_53EXO"/>
    <property type="match status" value="1"/>
</dbReference>
<dbReference type="SMART" id="SM00279">
    <property type="entry name" value="HhH2"/>
    <property type="match status" value="1"/>
</dbReference>
<gene>
    <name evidence="7" type="ORF">DES48_105188</name>
</gene>
<dbReference type="PANTHER" id="PTHR42646">
    <property type="entry name" value="FLAP ENDONUCLEASE XNI"/>
    <property type="match status" value="1"/>
</dbReference>
<dbReference type="InterPro" id="IPR029060">
    <property type="entry name" value="PIN-like_dom_sf"/>
</dbReference>
<keyword evidence="2" id="KW-0378">Hydrolase</keyword>
<dbReference type="PANTHER" id="PTHR42646:SF2">
    <property type="entry name" value="5'-3' EXONUCLEASE FAMILY PROTEIN"/>
    <property type="match status" value="1"/>
</dbReference>
<dbReference type="Pfam" id="PF01367">
    <property type="entry name" value="5_3_exonuc"/>
    <property type="match status" value="1"/>
</dbReference>
<dbReference type="InterPro" id="IPR002421">
    <property type="entry name" value="5-3_exonuclease"/>
</dbReference>
<evidence type="ECO:0000259" key="6">
    <source>
        <dbReference type="SMART" id="SM00475"/>
    </source>
</evidence>
<dbReference type="CDD" id="cd09859">
    <property type="entry name" value="PIN_53EXO"/>
    <property type="match status" value="1"/>
</dbReference>
<dbReference type="Pfam" id="PF02739">
    <property type="entry name" value="5_3_exonuc_N"/>
    <property type="match status" value="1"/>
</dbReference>
<feature type="domain" description="5'-3' exonuclease" evidence="6">
    <location>
        <begin position="5"/>
        <end position="270"/>
    </location>
</feature>